<sequence length="127" mass="14657">MTEKSIDEKRDESVDKRIFNKFFGKKFRELVNKIIELSVSKVVIIKATLFLNNNTYGLSNDGSNGALLLKESVVESFLKFKKYDFLTCSLRLYDLINCISSLLDILAKMIIKNKILRDVCNLITMEH</sequence>
<organism evidence="1 2">
    <name type="scientific">Strongyloides venezuelensis</name>
    <name type="common">Threadworm</name>
    <dbReference type="NCBI Taxonomy" id="75913"/>
    <lineage>
        <taxon>Eukaryota</taxon>
        <taxon>Metazoa</taxon>
        <taxon>Ecdysozoa</taxon>
        <taxon>Nematoda</taxon>
        <taxon>Chromadorea</taxon>
        <taxon>Rhabditida</taxon>
        <taxon>Tylenchina</taxon>
        <taxon>Panagrolaimomorpha</taxon>
        <taxon>Strongyloidoidea</taxon>
        <taxon>Strongyloididae</taxon>
        <taxon>Strongyloides</taxon>
    </lineage>
</organism>
<reference evidence="1" key="1">
    <citation type="submission" date="2014-07" db="EMBL/GenBank/DDBJ databases">
        <authorList>
            <person name="Martin A.A"/>
            <person name="De Silva N."/>
        </authorList>
    </citation>
    <scope>NUCLEOTIDE SEQUENCE</scope>
</reference>
<accession>A0A0K0FZZ7</accession>
<evidence type="ECO:0000313" key="2">
    <source>
        <dbReference type="WBParaSite" id="SVE_1802900.1"/>
    </source>
</evidence>
<dbReference type="Proteomes" id="UP000035680">
    <property type="component" value="Unassembled WGS sequence"/>
</dbReference>
<reference evidence="2" key="2">
    <citation type="submission" date="2015-08" db="UniProtKB">
        <authorList>
            <consortium name="WormBaseParasite"/>
        </authorList>
    </citation>
    <scope>IDENTIFICATION</scope>
</reference>
<dbReference type="AlphaFoldDB" id="A0A0K0FZZ7"/>
<evidence type="ECO:0000313" key="1">
    <source>
        <dbReference type="Proteomes" id="UP000035680"/>
    </source>
</evidence>
<dbReference type="WBParaSite" id="SVE_1802900.1">
    <property type="protein sequence ID" value="SVE_1802900.1"/>
    <property type="gene ID" value="SVE_1802900"/>
</dbReference>
<protein>
    <submittedName>
        <fullName evidence="2">Nuclear receptor subfamily 2 group F member 6 (inferred by orthology to a human protein)</fullName>
    </submittedName>
</protein>
<name>A0A0K0FZZ7_STRVS</name>
<proteinExistence type="predicted"/>
<keyword evidence="1" id="KW-1185">Reference proteome</keyword>